<dbReference type="AlphaFoldDB" id="A0A6D0F983"/>
<dbReference type="SUPFAM" id="SSF51556">
    <property type="entry name" value="Metallo-dependent hydrolases"/>
    <property type="match status" value="1"/>
</dbReference>
<evidence type="ECO:0000313" key="2">
    <source>
        <dbReference type="Proteomes" id="UP000447081"/>
    </source>
</evidence>
<proteinExistence type="predicted"/>
<comment type="caution">
    <text evidence="1">The sequence shown here is derived from an EMBL/GenBank/DDBJ whole genome shotgun (WGS) entry which is preliminary data.</text>
</comment>
<reference evidence="1 2" key="1">
    <citation type="submission" date="2019-12" db="EMBL/GenBank/DDBJ databases">
        <title>Enteriobacteria Tanzani isolates_10434.</title>
        <authorList>
            <person name="Subbiah M."/>
            <person name="Call D."/>
        </authorList>
    </citation>
    <scope>NUCLEOTIDE SEQUENCE [LARGE SCALE GENOMIC DNA]</scope>
    <source>
        <strain evidence="1 2">10434wG3</strain>
    </source>
</reference>
<dbReference type="EMBL" id="WUIG01000489">
    <property type="protein sequence ID" value="MXJ10461.1"/>
    <property type="molecule type" value="Genomic_DNA"/>
</dbReference>
<protein>
    <submittedName>
        <fullName evidence="1">Phosphotriesterase-related protein</fullName>
    </submittedName>
</protein>
<accession>A0A6D0F983</accession>
<dbReference type="Gene3D" id="3.20.20.140">
    <property type="entry name" value="Metal-dependent hydrolases"/>
    <property type="match status" value="1"/>
</dbReference>
<sequence length="30" mass="3488">TTFIPQLRQSGFSQADVDVMLRENPSQFFQ</sequence>
<dbReference type="InterPro" id="IPR001559">
    <property type="entry name" value="Phosphotriesterase"/>
</dbReference>
<evidence type="ECO:0000313" key="1">
    <source>
        <dbReference type="EMBL" id="MXJ10461.1"/>
    </source>
</evidence>
<dbReference type="GO" id="GO:0008270">
    <property type="term" value="F:zinc ion binding"/>
    <property type="evidence" value="ECO:0007669"/>
    <property type="project" value="InterPro"/>
</dbReference>
<dbReference type="Pfam" id="PF02126">
    <property type="entry name" value="PTE"/>
    <property type="match status" value="1"/>
</dbReference>
<dbReference type="Proteomes" id="UP000447081">
    <property type="component" value="Unassembled WGS sequence"/>
</dbReference>
<name>A0A6D0F983_ECOLX</name>
<dbReference type="InterPro" id="IPR032466">
    <property type="entry name" value="Metal_Hydrolase"/>
</dbReference>
<feature type="non-terminal residue" evidence="1">
    <location>
        <position position="1"/>
    </location>
</feature>
<gene>
    <name evidence="1" type="ORF">GRW24_18600</name>
</gene>
<organism evidence="1 2">
    <name type="scientific">Escherichia coli</name>
    <dbReference type="NCBI Taxonomy" id="562"/>
    <lineage>
        <taxon>Bacteria</taxon>
        <taxon>Pseudomonadati</taxon>
        <taxon>Pseudomonadota</taxon>
        <taxon>Gammaproteobacteria</taxon>
        <taxon>Enterobacterales</taxon>
        <taxon>Enterobacteriaceae</taxon>
        <taxon>Escherichia</taxon>
    </lineage>
</organism>